<keyword evidence="3" id="KW-1185">Reference proteome</keyword>
<dbReference type="AlphaFoldDB" id="A0A1H1WC65"/>
<reference evidence="3" key="1">
    <citation type="submission" date="2016-10" db="EMBL/GenBank/DDBJ databases">
        <authorList>
            <person name="Varghese N."/>
            <person name="Submissions S."/>
        </authorList>
    </citation>
    <scope>NUCLEOTIDE SEQUENCE [LARGE SCALE GENOMIC DNA]</scope>
    <source>
        <strain evidence="3">IMMIB L-1606</strain>
    </source>
</reference>
<evidence type="ECO:0000313" key="2">
    <source>
        <dbReference type="EMBL" id="SDS94271.1"/>
    </source>
</evidence>
<keyword evidence="1" id="KW-0812">Transmembrane</keyword>
<keyword evidence="1" id="KW-1133">Transmembrane helix</keyword>
<dbReference type="EMBL" id="LT629779">
    <property type="protein sequence ID" value="SDS94271.1"/>
    <property type="molecule type" value="Genomic_DNA"/>
</dbReference>
<evidence type="ECO:0000256" key="1">
    <source>
        <dbReference type="SAM" id="Phobius"/>
    </source>
</evidence>
<gene>
    <name evidence="2" type="ORF">SAMN04489743_1270</name>
</gene>
<sequence>MDDDSGRRKLILLTVILILVGGFLITAAVLARDSIGNFTSWLMIIAALGISLGVPALWRRRRNQRSR</sequence>
<feature type="transmembrane region" description="Helical" evidence="1">
    <location>
        <begin position="12"/>
        <end position="32"/>
    </location>
</feature>
<name>A0A1H1WC65_9MICC</name>
<accession>A0A1H1WC65</accession>
<keyword evidence="1" id="KW-0472">Membrane</keyword>
<dbReference type="Proteomes" id="UP000198751">
    <property type="component" value="Chromosome I"/>
</dbReference>
<evidence type="ECO:0000313" key="3">
    <source>
        <dbReference type="Proteomes" id="UP000198751"/>
    </source>
</evidence>
<protein>
    <submittedName>
        <fullName evidence="2">Uncharacterized protein</fullName>
    </submittedName>
</protein>
<feature type="transmembrane region" description="Helical" evidence="1">
    <location>
        <begin position="38"/>
        <end position="58"/>
    </location>
</feature>
<proteinExistence type="predicted"/>
<organism evidence="2 3">
    <name type="scientific">Pseudarthrobacter equi</name>
    <dbReference type="NCBI Taxonomy" id="728066"/>
    <lineage>
        <taxon>Bacteria</taxon>
        <taxon>Bacillati</taxon>
        <taxon>Actinomycetota</taxon>
        <taxon>Actinomycetes</taxon>
        <taxon>Micrococcales</taxon>
        <taxon>Micrococcaceae</taxon>
        <taxon>Pseudarthrobacter</taxon>
    </lineage>
</organism>
<dbReference type="RefSeq" id="WP_091718514.1">
    <property type="nucleotide sequence ID" value="NZ_LT629779.1"/>
</dbReference>